<dbReference type="EC" id="3.1.3.1" evidence="1"/>
<dbReference type="PRINTS" id="PR00113">
    <property type="entry name" value="ALKPHPHTASE"/>
</dbReference>
<dbReference type="PANTHER" id="PTHR11596:SF5">
    <property type="entry name" value="ALKALINE PHOSPHATASE"/>
    <property type="match status" value="1"/>
</dbReference>
<dbReference type="GO" id="GO:0004035">
    <property type="term" value="F:alkaline phosphatase activity"/>
    <property type="evidence" value="ECO:0007669"/>
    <property type="project" value="UniProtKB-EC"/>
</dbReference>
<dbReference type="Gene3D" id="3.40.720.10">
    <property type="entry name" value="Alkaline Phosphatase, subunit A"/>
    <property type="match status" value="1"/>
</dbReference>
<keyword evidence="3" id="KW-0479">Metal-binding</keyword>
<dbReference type="SMART" id="SM00098">
    <property type="entry name" value="alkPPc"/>
    <property type="match status" value="1"/>
</dbReference>
<proteinExistence type="inferred from homology"/>
<feature type="binding site" evidence="3">
    <location>
        <position position="234"/>
    </location>
    <ligand>
        <name>Zn(2+)</name>
        <dbReference type="ChEBI" id="CHEBI:29105"/>
        <label>2</label>
    </ligand>
</feature>
<evidence type="ECO:0000256" key="4">
    <source>
        <dbReference type="RuleBase" id="RU003946"/>
    </source>
</evidence>
<keyword evidence="3" id="KW-0460">Magnesium</keyword>
<evidence type="ECO:0000313" key="6">
    <source>
        <dbReference type="EMBL" id="ELR12324.1"/>
    </source>
</evidence>
<dbReference type="STRING" id="1257118.L8GHJ3"/>
<keyword evidence="3" id="KW-0862">Zinc</keyword>
<evidence type="ECO:0000256" key="2">
    <source>
        <dbReference type="ARBA" id="ARBA00022553"/>
    </source>
</evidence>
<evidence type="ECO:0000256" key="3">
    <source>
        <dbReference type="PIRSR" id="PIRSR601952-2"/>
    </source>
</evidence>
<evidence type="ECO:0000313" key="7">
    <source>
        <dbReference type="Proteomes" id="UP000011083"/>
    </source>
</evidence>
<dbReference type="OrthoDB" id="5818554at2759"/>
<dbReference type="AlphaFoldDB" id="L8GHJ3"/>
<evidence type="ECO:0000256" key="5">
    <source>
        <dbReference type="SAM" id="MobiDB-lite"/>
    </source>
</evidence>
<gene>
    <name evidence="6" type="ORF">ACA1_373910</name>
</gene>
<dbReference type="GeneID" id="14912834"/>
<reference evidence="6 7" key="1">
    <citation type="journal article" date="2013" name="Genome Biol.">
        <title>Genome of Acanthamoeba castellanii highlights extensive lateral gene transfer and early evolution of tyrosine kinase signaling.</title>
        <authorList>
            <person name="Clarke M."/>
            <person name="Lohan A.J."/>
            <person name="Liu B."/>
            <person name="Lagkouvardos I."/>
            <person name="Roy S."/>
            <person name="Zafar N."/>
            <person name="Bertelli C."/>
            <person name="Schilde C."/>
            <person name="Kianianmomeni A."/>
            <person name="Burglin T.R."/>
            <person name="Frech C."/>
            <person name="Turcotte B."/>
            <person name="Kopec K.O."/>
            <person name="Synnott J.M."/>
            <person name="Choo C."/>
            <person name="Paponov I."/>
            <person name="Finkler A."/>
            <person name="Soon Heng Tan C."/>
            <person name="Hutchins A.P."/>
            <person name="Weinmeier T."/>
            <person name="Rattei T."/>
            <person name="Chu J.S."/>
            <person name="Gimenez G."/>
            <person name="Irimia M."/>
            <person name="Rigden D.J."/>
            <person name="Fitzpatrick D.A."/>
            <person name="Lorenzo-Morales J."/>
            <person name="Bateman A."/>
            <person name="Chiu C.H."/>
            <person name="Tang P."/>
            <person name="Hegemann P."/>
            <person name="Fromm H."/>
            <person name="Raoult D."/>
            <person name="Greub G."/>
            <person name="Miranda-Saavedra D."/>
            <person name="Chen N."/>
            <person name="Nash P."/>
            <person name="Ginger M.L."/>
            <person name="Horn M."/>
            <person name="Schaap P."/>
            <person name="Caler L."/>
            <person name="Loftus B."/>
        </authorList>
    </citation>
    <scope>NUCLEOTIDE SEQUENCE [LARGE SCALE GENOMIC DNA]</scope>
    <source>
        <strain evidence="6 7">Neff</strain>
    </source>
</reference>
<organism evidence="6 7">
    <name type="scientific">Acanthamoeba castellanii (strain ATCC 30010 / Neff)</name>
    <dbReference type="NCBI Taxonomy" id="1257118"/>
    <lineage>
        <taxon>Eukaryota</taxon>
        <taxon>Amoebozoa</taxon>
        <taxon>Discosea</taxon>
        <taxon>Longamoebia</taxon>
        <taxon>Centramoebida</taxon>
        <taxon>Acanthamoebidae</taxon>
        <taxon>Acanthamoeba</taxon>
    </lineage>
</organism>
<name>L8GHJ3_ACACF</name>
<keyword evidence="2" id="KW-0597">Phosphoprotein</keyword>
<dbReference type="EMBL" id="KB008119">
    <property type="protein sequence ID" value="ELR12324.1"/>
    <property type="molecule type" value="Genomic_DNA"/>
</dbReference>
<feature type="binding site" evidence="3">
    <location>
        <position position="229"/>
    </location>
    <ligand>
        <name>Mg(2+)</name>
        <dbReference type="ChEBI" id="CHEBI:18420"/>
    </ligand>
</feature>
<feature type="compositionally biased region" description="Gly residues" evidence="5">
    <location>
        <begin position="414"/>
        <end position="428"/>
    </location>
</feature>
<feature type="binding site" evidence="3">
    <location>
        <position position="276"/>
    </location>
    <ligand>
        <name>Zn(2+)</name>
        <dbReference type="ChEBI" id="CHEBI:29105"/>
        <label>2</label>
    </ligand>
</feature>
<dbReference type="InterPro" id="IPR001952">
    <property type="entry name" value="Alkaline_phosphatase"/>
</dbReference>
<dbReference type="InterPro" id="IPR017850">
    <property type="entry name" value="Alkaline_phosphatase_core_sf"/>
</dbReference>
<dbReference type="SUPFAM" id="SSF53649">
    <property type="entry name" value="Alkaline phosphatase-like"/>
    <property type="match status" value="1"/>
</dbReference>
<dbReference type="Proteomes" id="UP000011083">
    <property type="component" value="Unassembled WGS sequence"/>
</dbReference>
<dbReference type="OMA" id="YNDRINI"/>
<protein>
    <recommendedName>
        <fullName evidence="1">alkaline phosphatase</fullName>
        <ecNumber evidence="1">3.1.3.1</ecNumber>
    </recommendedName>
</protein>
<evidence type="ECO:0000256" key="1">
    <source>
        <dbReference type="ARBA" id="ARBA00012647"/>
    </source>
</evidence>
<sequence>MDDDHHMGPGGTVKNVVLFVGSGLGPAGVTLTRSFQEVLRKGDASVPTTLAFEPYLTATLRTRAYSSATTDAAAAASALATGKKTDNGMAAVDPESKAKAGLKTGFITTDELAGPVAAAFTSHMEHANMPAMVAGQQLTSKIDLLMGGGRTYYADKTKDWTDASYATPTNAAELEKVAKLPVLGLFADKKMDFAIDQKSGDKKQPTLLQMTKKALDLLHNDKGFFLVVEAGRIDECAYAHDAACLAHEVLALQESFDAVADLLIKTKDTACLIASDRDSGGLILSSWDPSVLKPTTTSVEAIVQKMGTMSEGSVDEKAKTQVKAATGLDLTAAELNQIKASDQAQLGSTIGSVISARAGISWSTTSDTGVDVNLYVCGDATTDVPRGNVDNTAVGVYLMKKVPSATGATTTTTTGGGMDMGGHGGHHH</sequence>
<dbReference type="PANTHER" id="PTHR11596">
    <property type="entry name" value="ALKALINE PHOSPHATASE"/>
    <property type="match status" value="1"/>
</dbReference>
<comment type="similarity">
    <text evidence="4">Belongs to the alkaline phosphatase family.</text>
</comment>
<comment type="cofactor">
    <cofactor evidence="3">
        <name>Zn(2+)</name>
        <dbReference type="ChEBI" id="CHEBI:29105"/>
    </cofactor>
    <text evidence="3">Binds 2 Zn(2+) ions.</text>
</comment>
<dbReference type="Pfam" id="PF00245">
    <property type="entry name" value="Alk_phosphatase"/>
    <property type="match status" value="1"/>
</dbReference>
<comment type="cofactor">
    <cofactor evidence="3">
        <name>Mg(2+)</name>
        <dbReference type="ChEBI" id="CHEBI:18420"/>
    </cofactor>
    <text evidence="3">Binds 1 Mg(2+) ion.</text>
</comment>
<accession>L8GHJ3</accession>
<dbReference type="KEGG" id="acan:ACA1_373910"/>
<keyword evidence="7" id="KW-1185">Reference proteome</keyword>
<dbReference type="GO" id="GO:0046872">
    <property type="term" value="F:metal ion binding"/>
    <property type="evidence" value="ECO:0007669"/>
    <property type="project" value="UniProtKB-KW"/>
</dbReference>
<feature type="region of interest" description="Disordered" evidence="5">
    <location>
        <begin position="407"/>
        <end position="428"/>
    </location>
</feature>
<dbReference type="RefSeq" id="XP_004334337.1">
    <property type="nucleotide sequence ID" value="XM_004334289.1"/>
</dbReference>
<dbReference type="VEuPathDB" id="AmoebaDB:ACA1_373910"/>
<dbReference type="Gene3D" id="1.10.60.40">
    <property type="match status" value="1"/>
</dbReference>